<dbReference type="Proteomes" id="UP000693981">
    <property type="component" value="Unassembled WGS sequence"/>
</dbReference>
<name>A0A8T1X1G0_9STRA</name>
<evidence type="ECO:0000256" key="1">
    <source>
        <dbReference type="SAM" id="MobiDB-lite"/>
    </source>
</evidence>
<evidence type="ECO:0000313" key="2">
    <source>
        <dbReference type="EMBL" id="KAG7400092.1"/>
    </source>
</evidence>
<gene>
    <name evidence="2" type="ORF">PHYBOEH_006998</name>
</gene>
<feature type="compositionally biased region" description="Low complexity" evidence="1">
    <location>
        <begin position="50"/>
        <end position="61"/>
    </location>
</feature>
<reference evidence="2" key="1">
    <citation type="submission" date="2021-02" db="EMBL/GenBank/DDBJ databases">
        <authorList>
            <person name="Palmer J.M."/>
        </authorList>
    </citation>
    <scope>NUCLEOTIDE SEQUENCE</scope>
    <source>
        <strain evidence="2">SCRP23</strain>
    </source>
</reference>
<feature type="compositionally biased region" description="Basic residues" evidence="1">
    <location>
        <begin position="81"/>
        <end position="90"/>
    </location>
</feature>
<proteinExistence type="predicted"/>
<sequence>MGSDDEGVTFQTNALDVVGSWLLGGDCDNEKEPAEIQTRQQRRPVTLYRPSSSASSSLPSLTRPNEGHKGAVLTEEEKEMKRKLLRKSPAARRAEQAVAAEAEAQTAQNEAQDQEEEELVRLKTQAKDDGKKRKRNAQEELLDKLREEAARKKAKNLKTKLRLQRKRQQQQHRQQQGDGVAAN</sequence>
<dbReference type="OrthoDB" id="128211at2759"/>
<dbReference type="AlphaFoldDB" id="A0A8T1X1G0"/>
<organism evidence="2 3">
    <name type="scientific">Phytophthora boehmeriae</name>
    <dbReference type="NCBI Taxonomy" id="109152"/>
    <lineage>
        <taxon>Eukaryota</taxon>
        <taxon>Sar</taxon>
        <taxon>Stramenopiles</taxon>
        <taxon>Oomycota</taxon>
        <taxon>Peronosporomycetes</taxon>
        <taxon>Peronosporales</taxon>
        <taxon>Peronosporaceae</taxon>
        <taxon>Phytophthora</taxon>
    </lineage>
</organism>
<keyword evidence="3" id="KW-1185">Reference proteome</keyword>
<accession>A0A8T1X1G0</accession>
<feature type="compositionally biased region" description="Basic and acidic residues" evidence="1">
    <location>
        <begin position="119"/>
        <end position="151"/>
    </location>
</feature>
<protein>
    <submittedName>
        <fullName evidence="2">Uncharacterized protein</fullName>
    </submittedName>
</protein>
<feature type="region of interest" description="Disordered" evidence="1">
    <location>
        <begin position="24"/>
        <end position="183"/>
    </location>
</feature>
<dbReference type="EMBL" id="JAGDFL010000038">
    <property type="protein sequence ID" value="KAG7400092.1"/>
    <property type="molecule type" value="Genomic_DNA"/>
</dbReference>
<evidence type="ECO:0000313" key="3">
    <source>
        <dbReference type="Proteomes" id="UP000693981"/>
    </source>
</evidence>
<feature type="compositionally biased region" description="Low complexity" evidence="1">
    <location>
        <begin position="96"/>
        <end position="111"/>
    </location>
</feature>
<feature type="compositionally biased region" description="Basic residues" evidence="1">
    <location>
        <begin position="152"/>
        <end position="170"/>
    </location>
</feature>
<comment type="caution">
    <text evidence="2">The sequence shown here is derived from an EMBL/GenBank/DDBJ whole genome shotgun (WGS) entry which is preliminary data.</text>
</comment>